<evidence type="ECO:0000256" key="1">
    <source>
        <dbReference type="SAM" id="MobiDB-lite"/>
    </source>
</evidence>
<feature type="transmembrane region" description="Helical" evidence="2">
    <location>
        <begin position="101"/>
        <end position="120"/>
    </location>
</feature>
<gene>
    <name evidence="3" type="ORF">K469DRAFT_570418</name>
</gene>
<evidence type="ECO:0000313" key="3">
    <source>
        <dbReference type="EMBL" id="KAF2187371.1"/>
    </source>
</evidence>
<reference evidence="3" key="1">
    <citation type="journal article" date="2020" name="Stud. Mycol.">
        <title>101 Dothideomycetes genomes: a test case for predicting lifestyles and emergence of pathogens.</title>
        <authorList>
            <person name="Haridas S."/>
            <person name="Albert R."/>
            <person name="Binder M."/>
            <person name="Bloem J."/>
            <person name="Labutti K."/>
            <person name="Salamov A."/>
            <person name="Andreopoulos B."/>
            <person name="Baker S."/>
            <person name="Barry K."/>
            <person name="Bills G."/>
            <person name="Bluhm B."/>
            <person name="Cannon C."/>
            <person name="Castanera R."/>
            <person name="Culley D."/>
            <person name="Daum C."/>
            <person name="Ezra D."/>
            <person name="Gonzalez J."/>
            <person name="Henrissat B."/>
            <person name="Kuo A."/>
            <person name="Liang C."/>
            <person name="Lipzen A."/>
            <person name="Lutzoni F."/>
            <person name="Magnuson J."/>
            <person name="Mondo S."/>
            <person name="Nolan M."/>
            <person name="Ohm R."/>
            <person name="Pangilinan J."/>
            <person name="Park H.-J."/>
            <person name="Ramirez L."/>
            <person name="Alfaro M."/>
            <person name="Sun H."/>
            <person name="Tritt A."/>
            <person name="Yoshinaga Y."/>
            <person name="Zwiers L.-H."/>
            <person name="Turgeon B."/>
            <person name="Goodwin S."/>
            <person name="Spatafora J."/>
            <person name="Crous P."/>
            <person name="Grigoriev I."/>
        </authorList>
    </citation>
    <scope>NUCLEOTIDE SEQUENCE</scope>
    <source>
        <strain evidence="3">CBS 207.26</strain>
    </source>
</reference>
<proteinExistence type="predicted"/>
<keyword evidence="2" id="KW-0812">Transmembrane</keyword>
<keyword evidence="2" id="KW-0472">Membrane</keyword>
<sequence length="219" mass="24969">MHFLPNTRKPEPGKLPMQEPKSPVMENRSDSRTSQPKPLPTRTISTRVQEPARNTSQVKRSESTYTKHNRQAERLGLQRRRTTAQTKYIDMLLNLDQIPRLHNILASFFTWILLAGYIVFPATFNSIKKNNDLDEKANSNLETQALVTVRNAPLLYVAAFACGIGIAGCVWLWWAHRGNYVWVINRIFLPAFMNSIAGLISTIVNIYSAQSGKRPRQPH</sequence>
<accession>A0A6A6E618</accession>
<feature type="transmembrane region" description="Helical" evidence="2">
    <location>
        <begin position="187"/>
        <end position="207"/>
    </location>
</feature>
<dbReference type="Proteomes" id="UP000800200">
    <property type="component" value="Unassembled WGS sequence"/>
</dbReference>
<evidence type="ECO:0000313" key="4">
    <source>
        <dbReference type="Proteomes" id="UP000800200"/>
    </source>
</evidence>
<dbReference type="AlphaFoldDB" id="A0A6A6E618"/>
<feature type="region of interest" description="Disordered" evidence="1">
    <location>
        <begin position="1"/>
        <end position="79"/>
    </location>
</feature>
<feature type="transmembrane region" description="Helical" evidence="2">
    <location>
        <begin position="154"/>
        <end position="175"/>
    </location>
</feature>
<evidence type="ECO:0000256" key="2">
    <source>
        <dbReference type="SAM" id="Phobius"/>
    </source>
</evidence>
<dbReference type="EMBL" id="ML994627">
    <property type="protein sequence ID" value="KAF2187371.1"/>
    <property type="molecule type" value="Genomic_DNA"/>
</dbReference>
<keyword evidence="4" id="KW-1185">Reference proteome</keyword>
<name>A0A6A6E618_9PEZI</name>
<keyword evidence="2" id="KW-1133">Transmembrane helix</keyword>
<protein>
    <submittedName>
        <fullName evidence="3">Uncharacterized protein</fullName>
    </submittedName>
</protein>
<feature type="compositionally biased region" description="Polar residues" evidence="1">
    <location>
        <begin position="32"/>
        <end position="66"/>
    </location>
</feature>
<dbReference type="OrthoDB" id="3254104at2759"/>
<organism evidence="3 4">
    <name type="scientific">Zopfia rhizophila CBS 207.26</name>
    <dbReference type="NCBI Taxonomy" id="1314779"/>
    <lineage>
        <taxon>Eukaryota</taxon>
        <taxon>Fungi</taxon>
        <taxon>Dikarya</taxon>
        <taxon>Ascomycota</taxon>
        <taxon>Pezizomycotina</taxon>
        <taxon>Dothideomycetes</taxon>
        <taxon>Dothideomycetes incertae sedis</taxon>
        <taxon>Zopfiaceae</taxon>
        <taxon>Zopfia</taxon>
    </lineage>
</organism>